<feature type="domain" description="Reverse transcriptase" evidence="1">
    <location>
        <begin position="1"/>
        <end position="298"/>
    </location>
</feature>
<dbReference type="InterPro" id="IPR051083">
    <property type="entry name" value="GrpII_Intron_Splice-Mob/Def"/>
</dbReference>
<dbReference type="GO" id="GO:0003964">
    <property type="term" value="F:RNA-directed DNA polymerase activity"/>
    <property type="evidence" value="ECO:0007669"/>
    <property type="project" value="UniProtKB-KW"/>
</dbReference>
<dbReference type="AlphaFoldDB" id="A0A2T0M572"/>
<dbReference type="Pfam" id="PF00078">
    <property type="entry name" value="RVT_1"/>
    <property type="match status" value="1"/>
</dbReference>
<dbReference type="PANTHER" id="PTHR34047:SF8">
    <property type="entry name" value="PROTEIN YKFC"/>
    <property type="match status" value="1"/>
</dbReference>
<dbReference type="EMBL" id="PVNG01000031">
    <property type="protein sequence ID" value="PRX52604.1"/>
    <property type="molecule type" value="Genomic_DNA"/>
</dbReference>
<dbReference type="PANTHER" id="PTHR34047">
    <property type="entry name" value="NUCLEAR INTRON MATURASE 1, MITOCHONDRIAL-RELATED"/>
    <property type="match status" value="1"/>
</dbReference>
<dbReference type="CDD" id="cd01646">
    <property type="entry name" value="RT_Bac_retron_I"/>
    <property type="match status" value="1"/>
</dbReference>
<dbReference type="InterPro" id="IPR000477">
    <property type="entry name" value="RT_dom"/>
</dbReference>
<reference evidence="2 3" key="1">
    <citation type="submission" date="2018-03" db="EMBL/GenBank/DDBJ databases">
        <title>Genomic Encyclopedia of Type Strains, Phase III (KMG-III): the genomes of soil and plant-associated and newly described type strains.</title>
        <authorList>
            <person name="Whitman W."/>
        </authorList>
    </citation>
    <scope>NUCLEOTIDE SEQUENCE [LARGE SCALE GENOMIC DNA]</scope>
    <source>
        <strain evidence="2 3">CGMCC 4.7104</strain>
    </source>
</reference>
<sequence length="536" mass="61152">MALVDDGSFRRAVENIGKWGDTDVFPFPIENHVMHDRTDDVITLLKQIPPKFREYINTDGLHSYSTLAPVGYTGFRWATQIDPMWNAYLLSLVISMASDIEQQRIPEDAKTVFSYRYRPRSSSLFSKDGWKNFQDRTRSLAESHGYVVTVDIADFYSRIYHHRLENALQNADPGKNKAPQVMHILGTISNGTSYGLPVGGPAARLLAELVLSRVDYLLMASPEIGPFCRYADDYRFFVNDLQKAYRILGFLSEKLLRNEGLSLQKSKTRIMTSTEYLSVLDPPNPPPGSAVRFLGLHIHFDPYSTTAVEDYEKLKAQLSQFDILGLLRSELTKGRIHAALTRRLVNALKFMDEEPREQAILSLLENIETLAPVVPQVMLAIRDALDSTSNQDFTLQVHRKVRQLIDESHIARIELNLSYIIRVLASSRSTENEHTLVRLYGAQHGYGSGIAPIIQRDIMLTMARWQAAYWLSDQKNYFHNFHPWVKRAFVIGSYYLGDEGKHWRDGNKSALRPFDLVVRDWAASKRNGAGDWKVPI</sequence>
<keyword evidence="2" id="KW-0695">RNA-directed DNA polymerase</keyword>
<keyword evidence="2" id="KW-0548">Nucleotidyltransferase</keyword>
<gene>
    <name evidence="2" type="ORF">B0I32_1311</name>
</gene>
<protein>
    <submittedName>
        <fullName evidence="2">Reverse transcriptase (RNA-dependent DNA polymerase)</fullName>
    </submittedName>
</protein>
<evidence type="ECO:0000313" key="2">
    <source>
        <dbReference type="EMBL" id="PRX52604.1"/>
    </source>
</evidence>
<organism evidence="2 3">
    <name type="scientific">Nonomuraea fuscirosea</name>
    <dbReference type="NCBI Taxonomy" id="1291556"/>
    <lineage>
        <taxon>Bacteria</taxon>
        <taxon>Bacillati</taxon>
        <taxon>Actinomycetota</taxon>
        <taxon>Actinomycetes</taxon>
        <taxon>Streptosporangiales</taxon>
        <taxon>Streptosporangiaceae</taxon>
        <taxon>Nonomuraea</taxon>
    </lineage>
</organism>
<accession>A0A2T0M572</accession>
<proteinExistence type="predicted"/>
<evidence type="ECO:0000259" key="1">
    <source>
        <dbReference type="PROSITE" id="PS50878"/>
    </source>
</evidence>
<name>A0A2T0M572_9ACTN</name>
<dbReference type="PROSITE" id="PS50878">
    <property type="entry name" value="RT_POL"/>
    <property type="match status" value="1"/>
</dbReference>
<dbReference type="RefSeq" id="WP_181308637.1">
    <property type="nucleotide sequence ID" value="NZ_PVNG01000031.1"/>
</dbReference>
<comment type="caution">
    <text evidence="2">The sequence shown here is derived from an EMBL/GenBank/DDBJ whole genome shotgun (WGS) entry which is preliminary data.</text>
</comment>
<evidence type="ECO:0000313" key="3">
    <source>
        <dbReference type="Proteomes" id="UP000238312"/>
    </source>
</evidence>
<dbReference type="Proteomes" id="UP000238312">
    <property type="component" value="Unassembled WGS sequence"/>
</dbReference>
<keyword evidence="3" id="KW-1185">Reference proteome</keyword>
<keyword evidence="2" id="KW-0808">Transferase</keyword>